<feature type="compositionally biased region" description="Polar residues" evidence="1">
    <location>
        <begin position="375"/>
        <end position="384"/>
    </location>
</feature>
<feature type="compositionally biased region" description="Polar residues" evidence="1">
    <location>
        <begin position="338"/>
        <end position="348"/>
    </location>
</feature>
<feature type="compositionally biased region" description="Basic and acidic residues" evidence="1">
    <location>
        <begin position="428"/>
        <end position="439"/>
    </location>
</feature>
<dbReference type="STRING" id="196109.A0A136IRV7"/>
<feature type="region of interest" description="Disordered" evidence="1">
    <location>
        <begin position="236"/>
        <end position="439"/>
    </location>
</feature>
<dbReference type="OrthoDB" id="3550599at2759"/>
<feature type="compositionally biased region" description="Basic and acidic residues" evidence="1">
    <location>
        <begin position="170"/>
        <end position="188"/>
    </location>
</feature>
<dbReference type="EMBL" id="KQ964261">
    <property type="protein sequence ID" value="KXJ87701.1"/>
    <property type="molecule type" value="Genomic_DNA"/>
</dbReference>
<feature type="compositionally biased region" description="Acidic residues" evidence="1">
    <location>
        <begin position="729"/>
        <end position="744"/>
    </location>
</feature>
<gene>
    <name evidence="2" type="ORF">Micbo1qcDRAFT_167260</name>
</gene>
<reference evidence="3" key="1">
    <citation type="submission" date="2016-02" db="EMBL/GenBank/DDBJ databases">
        <title>Draft genome sequence of Microdochium bolleyi, a fungal endophyte of beachgrass.</title>
        <authorList>
            <consortium name="DOE Joint Genome Institute"/>
            <person name="David A.S."/>
            <person name="May G."/>
            <person name="Haridas S."/>
            <person name="Lim J."/>
            <person name="Wang M."/>
            <person name="Labutti K."/>
            <person name="Lipzen A."/>
            <person name="Barry K."/>
            <person name="Grigoriev I.V."/>
        </authorList>
    </citation>
    <scope>NUCLEOTIDE SEQUENCE [LARGE SCALE GENOMIC DNA]</scope>
    <source>
        <strain evidence="3">J235TASD1</strain>
    </source>
</reference>
<sequence length="779" mass="85005">MVARKSATTMPFSVGRLATFNTLNDVQNGPDSRPFKRQRMSEDETWIDAGPLMHSSQTAIHDPVRGVQNGTFSSRSFRDKTQIPASPREAVMRPPLGASAGVATPPLWRMQDSNAPERQRGMTDSPTMAHGTLAGRTSGLASTSNNSRPSSAPLSADARAAASHNGFYQFDRHVPPQQGRAEDARTRSPEPAQTPSAVALLAKFKDNTLTPAEMKEVMRTAQMRQLPRAENSTTISIEGDHSAGGRIVNGQVQPHSPKPSHEEAAASRPMPVWRPQIPPMSSSKNGLYGPVRSTGSKQNTTNQSQSQPAMVPPGPVDTVGPLSHSNGTDARSPDRSPHQTLTTGQRPTARTDVIDLTENATICSTQRAPRRPETSVETALPSRNGNHDDLAHASECKQNDSTSSQSRSPIRRTRSPNALSLGRGNSAQDRRRRERQLEAAKRAEDALRYATDQIIVASPLHNSMGGPPLSNGVAHGAYENLLPPEPSRSTSRNLDDLPEPERRRLELVESHDATQMDAFIYGELNAPCRPTSRLFHILPEEHPILETKPARYFAHIDPRIHWSRPRSNGWYDAAQAQIRSRGNKKKSLGKVAARQALRKRQEASARRVGAATMVQIAPPERVAEDPVWMKALKELDDMAATYHAEQKAKASEKGPVENGVARTDKPVDVPMVNGDEPATRRSGRGQNTGQHETAAASPARSERVAVTKPTPTRRILRTKTASRPAATVEDADESESSDNDEDSTYGEGSGHRLRRRAANGADDHRMNVDTTPTRTRSGR</sequence>
<feature type="region of interest" description="Disordered" evidence="1">
    <location>
        <begin position="643"/>
        <end position="779"/>
    </location>
</feature>
<feature type="compositionally biased region" description="Polar residues" evidence="1">
    <location>
        <begin position="399"/>
        <end position="408"/>
    </location>
</feature>
<dbReference type="InParanoid" id="A0A136IRV7"/>
<feature type="compositionally biased region" description="Polar residues" evidence="1">
    <location>
        <begin position="768"/>
        <end position="779"/>
    </location>
</feature>
<feature type="compositionally biased region" description="Low complexity" evidence="1">
    <location>
        <begin position="298"/>
        <end position="307"/>
    </location>
</feature>
<keyword evidence="3" id="KW-1185">Reference proteome</keyword>
<feature type="region of interest" description="Disordered" evidence="1">
    <location>
        <begin position="70"/>
        <end position="196"/>
    </location>
</feature>
<protein>
    <submittedName>
        <fullName evidence="2">Uncharacterized protein</fullName>
    </submittedName>
</protein>
<accession>A0A136IRV7</accession>
<evidence type="ECO:0000256" key="1">
    <source>
        <dbReference type="SAM" id="MobiDB-lite"/>
    </source>
</evidence>
<name>A0A136IRV7_9PEZI</name>
<feature type="compositionally biased region" description="Polar residues" evidence="1">
    <location>
        <begin position="358"/>
        <end position="367"/>
    </location>
</feature>
<dbReference type="Proteomes" id="UP000070501">
    <property type="component" value="Unassembled WGS sequence"/>
</dbReference>
<feature type="compositionally biased region" description="Polar residues" evidence="1">
    <location>
        <begin position="415"/>
        <end position="427"/>
    </location>
</feature>
<proteinExistence type="predicted"/>
<feature type="compositionally biased region" description="Basic and acidic residues" evidence="1">
    <location>
        <begin position="644"/>
        <end position="655"/>
    </location>
</feature>
<feature type="compositionally biased region" description="Low complexity" evidence="1">
    <location>
        <begin position="147"/>
        <end position="163"/>
    </location>
</feature>
<feature type="region of interest" description="Disordered" evidence="1">
    <location>
        <begin position="463"/>
        <end position="499"/>
    </location>
</feature>
<organism evidence="2 3">
    <name type="scientific">Microdochium bolleyi</name>
    <dbReference type="NCBI Taxonomy" id="196109"/>
    <lineage>
        <taxon>Eukaryota</taxon>
        <taxon>Fungi</taxon>
        <taxon>Dikarya</taxon>
        <taxon>Ascomycota</taxon>
        <taxon>Pezizomycotina</taxon>
        <taxon>Sordariomycetes</taxon>
        <taxon>Xylariomycetidae</taxon>
        <taxon>Xylariales</taxon>
        <taxon>Microdochiaceae</taxon>
        <taxon>Microdochium</taxon>
    </lineage>
</organism>
<evidence type="ECO:0000313" key="2">
    <source>
        <dbReference type="EMBL" id="KXJ87701.1"/>
    </source>
</evidence>
<dbReference type="AlphaFoldDB" id="A0A136IRV7"/>
<feature type="compositionally biased region" description="Basic and acidic residues" evidence="1">
    <location>
        <begin position="385"/>
        <end position="398"/>
    </location>
</feature>
<evidence type="ECO:0000313" key="3">
    <source>
        <dbReference type="Proteomes" id="UP000070501"/>
    </source>
</evidence>